<gene>
    <name evidence="8" type="ORF">COX26_01465</name>
</gene>
<evidence type="ECO:0000313" key="8">
    <source>
        <dbReference type="EMBL" id="PIP29936.1"/>
    </source>
</evidence>
<evidence type="ECO:0000256" key="6">
    <source>
        <dbReference type="ARBA" id="ARBA00023136"/>
    </source>
</evidence>
<dbReference type="Pfam" id="PF07681">
    <property type="entry name" value="DoxX"/>
    <property type="match status" value="1"/>
</dbReference>
<keyword evidence="5 7" id="KW-1133">Transmembrane helix</keyword>
<dbReference type="Proteomes" id="UP000228812">
    <property type="component" value="Unassembled WGS sequence"/>
</dbReference>
<feature type="transmembrane region" description="Helical" evidence="7">
    <location>
        <begin position="6"/>
        <end position="29"/>
    </location>
</feature>
<dbReference type="GO" id="GO:0005886">
    <property type="term" value="C:plasma membrane"/>
    <property type="evidence" value="ECO:0007669"/>
    <property type="project" value="UniProtKB-SubCell"/>
</dbReference>
<name>A0A2G9Z9V1_9BACT</name>
<feature type="transmembrane region" description="Helical" evidence="7">
    <location>
        <begin position="104"/>
        <end position="125"/>
    </location>
</feature>
<keyword evidence="6 7" id="KW-0472">Membrane</keyword>
<comment type="caution">
    <text evidence="8">The sequence shown here is derived from an EMBL/GenBank/DDBJ whole genome shotgun (WGS) entry which is preliminary data.</text>
</comment>
<dbReference type="EMBL" id="PCRZ01000025">
    <property type="protein sequence ID" value="PIP29936.1"/>
    <property type="molecule type" value="Genomic_DNA"/>
</dbReference>
<dbReference type="PANTHER" id="PTHR33452">
    <property type="entry name" value="OXIDOREDUCTASE CATD-RELATED"/>
    <property type="match status" value="1"/>
</dbReference>
<keyword evidence="4 7" id="KW-0812">Transmembrane</keyword>
<organism evidence="8 9">
    <name type="scientific">Candidatus Jorgensenbacteria bacterium CG23_combo_of_CG06-09_8_20_14_all_54_14</name>
    <dbReference type="NCBI Taxonomy" id="1974595"/>
    <lineage>
        <taxon>Bacteria</taxon>
        <taxon>Candidatus Joergenseniibacteriota</taxon>
    </lineage>
</organism>
<evidence type="ECO:0000256" key="2">
    <source>
        <dbReference type="ARBA" id="ARBA00006679"/>
    </source>
</evidence>
<dbReference type="AlphaFoldDB" id="A0A2G9Z9V1"/>
<dbReference type="InterPro" id="IPR051907">
    <property type="entry name" value="DoxX-like_oxidoreductase"/>
</dbReference>
<evidence type="ECO:0000256" key="3">
    <source>
        <dbReference type="ARBA" id="ARBA00022475"/>
    </source>
</evidence>
<reference evidence="8 9" key="1">
    <citation type="submission" date="2017-09" db="EMBL/GenBank/DDBJ databases">
        <title>Depth-based differentiation of microbial function through sediment-hosted aquifers and enrichment of novel symbionts in the deep terrestrial subsurface.</title>
        <authorList>
            <person name="Probst A.J."/>
            <person name="Ladd B."/>
            <person name="Jarett J.K."/>
            <person name="Geller-Mcgrath D.E."/>
            <person name="Sieber C.M."/>
            <person name="Emerson J.B."/>
            <person name="Anantharaman K."/>
            <person name="Thomas B.C."/>
            <person name="Malmstrom R."/>
            <person name="Stieglmeier M."/>
            <person name="Klingl A."/>
            <person name="Woyke T."/>
            <person name="Ryan C.M."/>
            <person name="Banfield J.F."/>
        </authorList>
    </citation>
    <scope>NUCLEOTIDE SEQUENCE [LARGE SCALE GENOMIC DNA]</scope>
    <source>
        <strain evidence="8">CG23_combo_of_CG06-09_8_20_14_all_54_14</strain>
    </source>
</reference>
<protein>
    <submittedName>
        <fullName evidence="8">Oxidoreductase</fullName>
    </submittedName>
</protein>
<sequence>MIQPLFVFYDWGLLALRVVLGIILIVHGLPKLKNLKATGGGSAAMGFRPGAFWAAVAGAVECAGGLLIIVGFLTQLAALFVFLQFLIIIFKVKRGKGLAGGYEFNLLITAAALLLMTTGGGLWSVEQARGMFLFY</sequence>
<dbReference type="InterPro" id="IPR032808">
    <property type="entry name" value="DoxX"/>
</dbReference>
<keyword evidence="3" id="KW-1003">Cell membrane</keyword>
<evidence type="ECO:0000256" key="1">
    <source>
        <dbReference type="ARBA" id="ARBA00004651"/>
    </source>
</evidence>
<comment type="subcellular location">
    <subcellularLocation>
        <location evidence="1">Cell membrane</location>
        <topology evidence="1">Multi-pass membrane protein</topology>
    </subcellularLocation>
</comment>
<accession>A0A2G9Z9V1</accession>
<dbReference type="PANTHER" id="PTHR33452:SF1">
    <property type="entry name" value="INNER MEMBRANE PROTEIN YPHA-RELATED"/>
    <property type="match status" value="1"/>
</dbReference>
<evidence type="ECO:0000256" key="4">
    <source>
        <dbReference type="ARBA" id="ARBA00022692"/>
    </source>
</evidence>
<feature type="transmembrane region" description="Helical" evidence="7">
    <location>
        <begin position="76"/>
        <end position="92"/>
    </location>
</feature>
<evidence type="ECO:0000256" key="5">
    <source>
        <dbReference type="ARBA" id="ARBA00022989"/>
    </source>
</evidence>
<proteinExistence type="inferred from homology"/>
<comment type="similarity">
    <text evidence="2">Belongs to the DoxX family.</text>
</comment>
<evidence type="ECO:0000256" key="7">
    <source>
        <dbReference type="SAM" id="Phobius"/>
    </source>
</evidence>
<evidence type="ECO:0000313" key="9">
    <source>
        <dbReference type="Proteomes" id="UP000228812"/>
    </source>
</evidence>